<accession>A0AAW9PQI4</accession>
<proteinExistence type="predicted"/>
<dbReference type="Gene3D" id="3.30.1360.170">
    <property type="match status" value="2"/>
</dbReference>
<dbReference type="Proteomes" id="UP001333818">
    <property type="component" value="Unassembled WGS sequence"/>
</dbReference>
<reference evidence="1" key="1">
    <citation type="submission" date="2024-01" db="EMBL/GenBank/DDBJ databases">
        <title>Bank of Algae and Cyanobacteria of the Azores (BACA) strain genomes.</title>
        <authorList>
            <person name="Luz R."/>
            <person name="Cordeiro R."/>
            <person name="Fonseca A."/>
            <person name="Goncalves V."/>
        </authorList>
    </citation>
    <scope>NUCLEOTIDE SEQUENCE</scope>
    <source>
        <strain evidence="1">BACA0141</strain>
    </source>
</reference>
<sequence>MTESWETTLTEQASSLLQPFVTNTDKPVFCLRNLPEVVKGALFSRYSRTDKSLRRILLDEFIHADESSFDRIVGGIGEKNNDQLVAIQQAEAFYERVLIGYGDDSVAELGGAHIACEGISNIAAKAIEDSRLGISPLEKSTRYVPFNRKVNDRYRYYREPSIMASPHAERYEATLDHLFDTYTALIDPLVVWVKSCTPKDEATSERAYNSATRAKALDLLRGLLPMATLTNVGLFGNGRSFEYLLTKMSASPHGEVRQLGSAMQQELDCVIPSFVKRSKTERGAKYAHYLSTNRQQIAQLAQKLPKQAEIAGSSTVQLVEYDPEAEVKTVAAILYPHTDLTLAQVNEYVANLSATERIEIIHGYVGDRSSRFHRPGRAFEETYYTFDLLADLGSYRDLHRHRVLTQERQDYTVRHGYIVPPELEEAQLAEPYRKALEYAAETTELIRASLPEAAQYVVPLAFRVRWRIRLNLREAYHLIELRSARQGHSTYRTVAQEMYRQILAVHPTLVANMNFVDLNDYDLERLASEQRLDAKLKQNQQ</sequence>
<dbReference type="GO" id="GO:0050797">
    <property type="term" value="F:thymidylate synthase (FAD) activity"/>
    <property type="evidence" value="ECO:0007669"/>
    <property type="project" value="UniProtKB-EC"/>
</dbReference>
<organism evidence="1 2">
    <name type="scientific">Tumidithrix elongata BACA0141</name>
    <dbReference type="NCBI Taxonomy" id="2716417"/>
    <lineage>
        <taxon>Bacteria</taxon>
        <taxon>Bacillati</taxon>
        <taxon>Cyanobacteriota</taxon>
        <taxon>Cyanophyceae</taxon>
        <taxon>Pseudanabaenales</taxon>
        <taxon>Pseudanabaenaceae</taxon>
        <taxon>Tumidithrix</taxon>
        <taxon>Tumidithrix elongata</taxon>
    </lineage>
</organism>
<keyword evidence="1" id="KW-0808">Transferase</keyword>
<dbReference type="SUPFAM" id="SSF69796">
    <property type="entry name" value="Thymidylate synthase-complementing protein Thy1"/>
    <property type="match status" value="2"/>
</dbReference>
<dbReference type="InterPro" id="IPR003669">
    <property type="entry name" value="Thymidylate_synthase_ThyX"/>
</dbReference>
<dbReference type="GO" id="GO:0032259">
    <property type="term" value="P:methylation"/>
    <property type="evidence" value="ECO:0007669"/>
    <property type="project" value="UniProtKB-KW"/>
</dbReference>
<dbReference type="PANTHER" id="PTHR34934:SF1">
    <property type="entry name" value="FLAVIN-DEPENDENT THYMIDYLATE SYNTHASE"/>
    <property type="match status" value="1"/>
</dbReference>
<dbReference type="GO" id="GO:0070402">
    <property type="term" value="F:NADPH binding"/>
    <property type="evidence" value="ECO:0007669"/>
    <property type="project" value="TreeGrafter"/>
</dbReference>
<dbReference type="PROSITE" id="PS51331">
    <property type="entry name" value="THYX"/>
    <property type="match status" value="2"/>
</dbReference>
<dbReference type="Pfam" id="PF02511">
    <property type="entry name" value="Thy1"/>
    <property type="match status" value="2"/>
</dbReference>
<dbReference type="AlphaFoldDB" id="A0AAW9PQI4"/>
<dbReference type="RefSeq" id="WP_330482123.1">
    <property type="nucleotide sequence ID" value="NZ_JAZBJZ010000006.1"/>
</dbReference>
<keyword evidence="1" id="KW-0489">Methyltransferase</keyword>
<dbReference type="InterPro" id="IPR036098">
    <property type="entry name" value="Thymidylate_synthase_ThyX_sf"/>
</dbReference>
<gene>
    <name evidence="1" type="ORF">V2H45_02950</name>
</gene>
<dbReference type="EMBL" id="JAZBJZ010000006">
    <property type="protein sequence ID" value="MEE3715700.1"/>
    <property type="molecule type" value="Genomic_DNA"/>
</dbReference>
<dbReference type="EC" id="2.1.1.148" evidence="1"/>
<keyword evidence="2" id="KW-1185">Reference proteome</keyword>
<dbReference type="GO" id="GO:0006231">
    <property type="term" value="P:dTMP biosynthetic process"/>
    <property type="evidence" value="ECO:0007669"/>
    <property type="project" value="InterPro"/>
</dbReference>
<dbReference type="CDD" id="cd20175">
    <property type="entry name" value="ThyX"/>
    <property type="match status" value="1"/>
</dbReference>
<dbReference type="GO" id="GO:0050660">
    <property type="term" value="F:flavin adenine dinucleotide binding"/>
    <property type="evidence" value="ECO:0007669"/>
    <property type="project" value="InterPro"/>
</dbReference>
<dbReference type="GO" id="GO:0004799">
    <property type="term" value="F:thymidylate synthase activity"/>
    <property type="evidence" value="ECO:0007669"/>
    <property type="project" value="TreeGrafter"/>
</dbReference>
<protein>
    <submittedName>
        <fullName evidence="1">FAD-dependent thymidylate synthase</fullName>
        <ecNumber evidence="1">2.1.1.148</ecNumber>
    </submittedName>
</protein>
<name>A0AAW9PQI4_9CYAN</name>
<evidence type="ECO:0000313" key="2">
    <source>
        <dbReference type="Proteomes" id="UP001333818"/>
    </source>
</evidence>
<comment type="caution">
    <text evidence="1">The sequence shown here is derived from an EMBL/GenBank/DDBJ whole genome shotgun (WGS) entry which is preliminary data.</text>
</comment>
<evidence type="ECO:0000313" key="1">
    <source>
        <dbReference type="EMBL" id="MEE3715700.1"/>
    </source>
</evidence>
<dbReference type="PANTHER" id="PTHR34934">
    <property type="entry name" value="FLAVIN-DEPENDENT THYMIDYLATE SYNTHASE"/>
    <property type="match status" value="1"/>
</dbReference>